<protein>
    <recommendedName>
        <fullName evidence="4">Polyprotein protein</fullName>
    </recommendedName>
</protein>
<feature type="region of interest" description="Disordered" evidence="1">
    <location>
        <begin position="116"/>
        <end position="150"/>
    </location>
</feature>
<reference evidence="3" key="1">
    <citation type="journal article" date="2011" name="Nature">
        <title>Genome sequence and analysis of the tuber crop potato.</title>
        <authorList>
            <consortium name="The Potato Genome Sequencing Consortium"/>
        </authorList>
    </citation>
    <scope>NUCLEOTIDE SEQUENCE [LARGE SCALE GENOMIC DNA]</scope>
    <source>
        <strain evidence="3">cv. DM1-3 516 R44</strain>
    </source>
</reference>
<evidence type="ECO:0000313" key="2">
    <source>
        <dbReference type="EnsemblPlants" id="PGSC0003DMT400092616"/>
    </source>
</evidence>
<dbReference type="InParanoid" id="M1DQ65"/>
<evidence type="ECO:0000313" key="3">
    <source>
        <dbReference type="Proteomes" id="UP000011115"/>
    </source>
</evidence>
<feature type="region of interest" description="Disordered" evidence="1">
    <location>
        <begin position="49"/>
        <end position="74"/>
    </location>
</feature>
<dbReference type="PaxDb" id="4113-PGSC0003DMT400092616"/>
<organism evidence="2 3">
    <name type="scientific">Solanum tuberosum</name>
    <name type="common">Potato</name>
    <dbReference type="NCBI Taxonomy" id="4113"/>
    <lineage>
        <taxon>Eukaryota</taxon>
        <taxon>Viridiplantae</taxon>
        <taxon>Streptophyta</taxon>
        <taxon>Embryophyta</taxon>
        <taxon>Tracheophyta</taxon>
        <taxon>Spermatophyta</taxon>
        <taxon>Magnoliopsida</taxon>
        <taxon>eudicotyledons</taxon>
        <taxon>Gunneridae</taxon>
        <taxon>Pentapetalae</taxon>
        <taxon>asterids</taxon>
        <taxon>lamiids</taxon>
        <taxon>Solanales</taxon>
        <taxon>Solanaceae</taxon>
        <taxon>Solanoideae</taxon>
        <taxon>Solaneae</taxon>
        <taxon>Solanum</taxon>
    </lineage>
</organism>
<evidence type="ECO:0008006" key="4">
    <source>
        <dbReference type="Google" id="ProtNLM"/>
    </source>
</evidence>
<reference evidence="2" key="2">
    <citation type="submission" date="2015-06" db="UniProtKB">
        <authorList>
            <consortium name="EnsemblPlants"/>
        </authorList>
    </citation>
    <scope>IDENTIFICATION</scope>
    <source>
        <strain evidence="2">DM1-3 516 R44</strain>
    </source>
</reference>
<name>M1DQ65_SOLTU</name>
<dbReference type="Gramene" id="PGSC0003DMT400092616">
    <property type="protein sequence ID" value="PGSC0003DMT400092616"/>
    <property type="gene ID" value="PGSC0003DMG400042187"/>
</dbReference>
<sequence length="150" mass="16083">MILKMGQLAYSSDVRATRLERPIPGIIDRAIIAALTPLRTSVNALTRADDEDAPGTIGNVPRDGAAHAESDVETDEELISVYGEETRERRDEGIFIYLPDLIETIVQPVIQTLPTETSTIAPNGSGTTIQSEATPGTDAHIQTTPSATEV</sequence>
<dbReference type="EnsemblPlants" id="PGSC0003DMT400092616">
    <property type="protein sequence ID" value="PGSC0003DMT400092616"/>
    <property type="gene ID" value="PGSC0003DMG400042187"/>
</dbReference>
<accession>M1DQ65</accession>
<dbReference type="Proteomes" id="UP000011115">
    <property type="component" value="Unassembled WGS sequence"/>
</dbReference>
<evidence type="ECO:0000256" key="1">
    <source>
        <dbReference type="SAM" id="MobiDB-lite"/>
    </source>
</evidence>
<proteinExistence type="predicted"/>
<dbReference type="HOGENOM" id="CLU_029307_11_0_1"/>
<keyword evidence="3" id="KW-1185">Reference proteome</keyword>
<dbReference type="AlphaFoldDB" id="M1DQ65"/>